<dbReference type="Gene3D" id="3.40.1380.20">
    <property type="entry name" value="Pyruvate kinase, C-terminal domain"/>
    <property type="match status" value="1"/>
</dbReference>
<dbReference type="SUPFAM" id="SSF50800">
    <property type="entry name" value="PK beta-barrel domain-like"/>
    <property type="match status" value="1"/>
</dbReference>
<dbReference type="SUPFAM" id="SSF52935">
    <property type="entry name" value="PK C-terminal domain-like"/>
    <property type="match status" value="1"/>
</dbReference>
<dbReference type="NCBIfam" id="NF004886">
    <property type="entry name" value="PRK06247.1"/>
    <property type="match status" value="1"/>
</dbReference>
<dbReference type="InterPro" id="IPR015795">
    <property type="entry name" value="Pyrv_Knase_C"/>
</dbReference>
<dbReference type="InterPro" id="IPR015793">
    <property type="entry name" value="Pyrv_Knase_brl"/>
</dbReference>
<dbReference type="GO" id="GO:0005524">
    <property type="term" value="F:ATP binding"/>
    <property type="evidence" value="ECO:0007669"/>
    <property type="project" value="UniProtKB-KW"/>
</dbReference>
<dbReference type="NCBIfam" id="NF004491">
    <property type="entry name" value="PRK05826.1"/>
    <property type="match status" value="1"/>
</dbReference>
<proteinExistence type="inferred from homology"/>
<dbReference type="InterPro" id="IPR001697">
    <property type="entry name" value="Pyr_Knase"/>
</dbReference>
<evidence type="ECO:0000256" key="3">
    <source>
        <dbReference type="ARBA" id="ARBA00008663"/>
    </source>
</evidence>
<dbReference type="InterPro" id="IPR040442">
    <property type="entry name" value="Pyrv_kinase-like_dom_sf"/>
</dbReference>
<dbReference type="GO" id="GO:0000287">
    <property type="term" value="F:magnesium ion binding"/>
    <property type="evidence" value="ECO:0007669"/>
    <property type="project" value="UniProtKB-UniRule"/>
</dbReference>
<dbReference type="Pfam" id="PF00224">
    <property type="entry name" value="PK"/>
    <property type="match status" value="1"/>
</dbReference>
<gene>
    <name evidence="17" type="primary">pyk</name>
    <name evidence="17" type="ORF">GAO09_29330</name>
</gene>
<dbReference type="GO" id="GO:0016301">
    <property type="term" value="F:kinase activity"/>
    <property type="evidence" value="ECO:0007669"/>
    <property type="project" value="UniProtKB-KW"/>
</dbReference>
<evidence type="ECO:0000256" key="7">
    <source>
        <dbReference type="ARBA" id="ARBA00022741"/>
    </source>
</evidence>
<sequence>MKRNRKVKILATLGPASSEEAMIEKLHEAGADLFRINMSHASHDMMRTLITRIRAVEARSGRPIGILADLQGPKLRVGKFANTKVTLTPGQTFTLDNNEEPGDENRVFLPHPEILSSVKVGDRLLIDDGKLALKATKTDGTSIVCTVVAGTSISDRKGVSLPDTLLEVGVLTDKDRADLDAVLATDDVDWVALSFVQRPEDLVEVRRISGGRVGLMSKIEKPQALERIEEIIELSDALMVARGDLGVEMPIQMVPGIQKQLTRACRRAGKPVVVATQMLESMITAPVPTRAEVSDVSIAVFEGADAVMLSAESASGQYPVEAVSMMASIAHQVEQDPLYPSIIYAQRALPEATGADAISLAARQIAETLNLAAIVTYTSSGTTGLRASRERPNVPILALSPKVQTARRLSVCWGLHCVVTHDATDLDDMVNRACRIVADEQFGKPGDRIIISAGVPLGTPGATNMVRIAYIGADGQSAV</sequence>
<evidence type="ECO:0000259" key="15">
    <source>
        <dbReference type="Pfam" id="PF00224"/>
    </source>
</evidence>
<dbReference type="GO" id="GO:0004743">
    <property type="term" value="F:pyruvate kinase activity"/>
    <property type="evidence" value="ECO:0007669"/>
    <property type="project" value="UniProtKB-UniRule"/>
</dbReference>
<feature type="domain" description="Pyruvate kinase barrel" evidence="15">
    <location>
        <begin position="5"/>
        <end position="323"/>
    </location>
</feature>
<keyword evidence="11 14" id="KW-0324">Glycolysis</keyword>
<dbReference type="PANTHER" id="PTHR11817">
    <property type="entry name" value="PYRUVATE KINASE"/>
    <property type="match status" value="1"/>
</dbReference>
<dbReference type="UniPathway" id="UPA00109">
    <property type="reaction ID" value="UER00188"/>
</dbReference>
<dbReference type="NCBIfam" id="NF004978">
    <property type="entry name" value="PRK06354.1"/>
    <property type="match status" value="1"/>
</dbReference>
<dbReference type="SUPFAM" id="SSF51621">
    <property type="entry name" value="Phosphoenolpyruvate/pyruvate domain"/>
    <property type="match status" value="1"/>
</dbReference>
<evidence type="ECO:0000256" key="9">
    <source>
        <dbReference type="ARBA" id="ARBA00022840"/>
    </source>
</evidence>
<evidence type="ECO:0000256" key="1">
    <source>
        <dbReference type="ARBA" id="ARBA00001958"/>
    </source>
</evidence>
<dbReference type="RefSeq" id="WP_153360473.1">
    <property type="nucleotide sequence ID" value="NZ_WIXI01000051.1"/>
</dbReference>
<evidence type="ECO:0000256" key="4">
    <source>
        <dbReference type="ARBA" id="ARBA00012142"/>
    </source>
</evidence>
<keyword evidence="5 14" id="KW-0808">Transferase</keyword>
<keyword evidence="18" id="KW-1185">Reference proteome</keyword>
<reference evidence="17 18" key="1">
    <citation type="submission" date="2019-11" db="EMBL/GenBank/DDBJ databases">
        <title>Genome analysis of Rhizobacterium cereale a novel genus and species isolated from maize roots in North Spain.</title>
        <authorList>
            <person name="Menendez E."/>
            <person name="Flores-Felix J.D."/>
            <person name="Ramirez-Bahena M.-H."/>
            <person name="Igual J.M."/>
            <person name="Garcia-Fraile P."/>
            <person name="Peix A."/>
            <person name="Velazquez E."/>
        </authorList>
    </citation>
    <scope>NUCLEOTIDE SEQUENCE [LARGE SCALE GENOMIC DNA]</scope>
    <source>
        <strain evidence="17 18">RZME27</strain>
    </source>
</reference>
<comment type="pathway">
    <text evidence="2 14">Carbohydrate degradation; glycolysis; pyruvate from D-glyceraldehyde 3-phosphate: step 5/5.</text>
</comment>
<evidence type="ECO:0000256" key="6">
    <source>
        <dbReference type="ARBA" id="ARBA00022723"/>
    </source>
</evidence>
<evidence type="ECO:0000313" key="18">
    <source>
        <dbReference type="Proteomes" id="UP000435138"/>
    </source>
</evidence>
<evidence type="ECO:0000256" key="14">
    <source>
        <dbReference type="RuleBase" id="RU000504"/>
    </source>
</evidence>
<keyword evidence="6" id="KW-0479">Metal-binding</keyword>
<keyword evidence="9" id="KW-0067">ATP-binding</keyword>
<name>A0A6A8AJR3_9HYPH</name>
<dbReference type="Proteomes" id="UP000435138">
    <property type="component" value="Unassembled WGS sequence"/>
</dbReference>
<organism evidence="17 18">
    <name type="scientific">Endobacterium cereale</name>
    <dbReference type="NCBI Taxonomy" id="2663029"/>
    <lineage>
        <taxon>Bacteria</taxon>
        <taxon>Pseudomonadati</taxon>
        <taxon>Pseudomonadota</taxon>
        <taxon>Alphaproteobacteria</taxon>
        <taxon>Hyphomicrobiales</taxon>
        <taxon>Rhizobiaceae</taxon>
        <taxon>Endobacterium</taxon>
    </lineage>
</organism>
<evidence type="ECO:0000256" key="13">
    <source>
        <dbReference type="NCBIfam" id="TIGR01064"/>
    </source>
</evidence>
<keyword evidence="10 14" id="KW-0460">Magnesium</keyword>
<dbReference type="Gene3D" id="2.40.33.10">
    <property type="entry name" value="PK beta-barrel domain-like"/>
    <property type="match status" value="1"/>
</dbReference>
<comment type="catalytic activity">
    <reaction evidence="14">
        <text>pyruvate + ATP = phosphoenolpyruvate + ADP + H(+)</text>
        <dbReference type="Rhea" id="RHEA:18157"/>
        <dbReference type="ChEBI" id="CHEBI:15361"/>
        <dbReference type="ChEBI" id="CHEBI:15378"/>
        <dbReference type="ChEBI" id="CHEBI:30616"/>
        <dbReference type="ChEBI" id="CHEBI:58702"/>
        <dbReference type="ChEBI" id="CHEBI:456216"/>
        <dbReference type="EC" id="2.7.1.40"/>
    </reaction>
</comment>
<protein>
    <recommendedName>
        <fullName evidence="4 13">Pyruvate kinase</fullName>
        <ecNumber evidence="4 13">2.7.1.40</ecNumber>
    </recommendedName>
</protein>
<dbReference type="Gene3D" id="3.20.20.60">
    <property type="entry name" value="Phosphoenolpyruvate-binding domains"/>
    <property type="match status" value="1"/>
</dbReference>
<dbReference type="InterPro" id="IPR015813">
    <property type="entry name" value="Pyrv/PenolPyrv_kinase-like_dom"/>
</dbReference>
<dbReference type="PRINTS" id="PR01050">
    <property type="entry name" value="PYRUVTKNASE"/>
</dbReference>
<dbReference type="PROSITE" id="PS00110">
    <property type="entry name" value="PYRUVATE_KINASE"/>
    <property type="match status" value="1"/>
</dbReference>
<accession>A0A6A8AJR3</accession>
<dbReference type="InterPro" id="IPR018209">
    <property type="entry name" value="Pyrv_Knase_AS"/>
</dbReference>
<comment type="cofactor">
    <cofactor evidence="1">
        <name>K(+)</name>
        <dbReference type="ChEBI" id="CHEBI:29103"/>
    </cofactor>
</comment>
<evidence type="ECO:0000259" key="16">
    <source>
        <dbReference type="Pfam" id="PF02887"/>
    </source>
</evidence>
<evidence type="ECO:0000256" key="12">
    <source>
        <dbReference type="ARBA" id="ARBA00023317"/>
    </source>
</evidence>
<comment type="similarity">
    <text evidence="3 14">Belongs to the pyruvate kinase family.</text>
</comment>
<keyword evidence="12 17" id="KW-0670">Pyruvate</keyword>
<dbReference type="EC" id="2.7.1.40" evidence="4 13"/>
<keyword evidence="8 14" id="KW-0418">Kinase</keyword>
<dbReference type="InterPro" id="IPR011037">
    <property type="entry name" value="Pyrv_Knase-like_insert_dom_sf"/>
</dbReference>
<dbReference type="EMBL" id="WIXI01000051">
    <property type="protein sequence ID" value="MQY50138.1"/>
    <property type="molecule type" value="Genomic_DNA"/>
</dbReference>
<dbReference type="Pfam" id="PF02887">
    <property type="entry name" value="PK_C"/>
    <property type="match status" value="1"/>
</dbReference>
<dbReference type="InterPro" id="IPR036918">
    <property type="entry name" value="Pyrv_Knase_C_sf"/>
</dbReference>
<dbReference type="InterPro" id="IPR015806">
    <property type="entry name" value="Pyrv_Knase_insert_dom_sf"/>
</dbReference>
<evidence type="ECO:0000313" key="17">
    <source>
        <dbReference type="EMBL" id="MQY50138.1"/>
    </source>
</evidence>
<keyword evidence="7" id="KW-0547">Nucleotide-binding</keyword>
<dbReference type="FunFam" id="2.40.33.10:FF:000001">
    <property type="entry name" value="Pyruvate kinase"/>
    <property type="match status" value="1"/>
</dbReference>
<dbReference type="AlphaFoldDB" id="A0A6A8AJR3"/>
<evidence type="ECO:0000256" key="8">
    <source>
        <dbReference type="ARBA" id="ARBA00022777"/>
    </source>
</evidence>
<evidence type="ECO:0000256" key="11">
    <source>
        <dbReference type="ARBA" id="ARBA00023152"/>
    </source>
</evidence>
<evidence type="ECO:0000256" key="2">
    <source>
        <dbReference type="ARBA" id="ARBA00004997"/>
    </source>
</evidence>
<evidence type="ECO:0000256" key="10">
    <source>
        <dbReference type="ARBA" id="ARBA00022842"/>
    </source>
</evidence>
<evidence type="ECO:0000256" key="5">
    <source>
        <dbReference type="ARBA" id="ARBA00022679"/>
    </source>
</evidence>
<dbReference type="NCBIfam" id="TIGR01064">
    <property type="entry name" value="pyruv_kin"/>
    <property type="match status" value="1"/>
</dbReference>
<feature type="domain" description="Pyruvate kinase C-terminal" evidence="16">
    <location>
        <begin position="356"/>
        <end position="468"/>
    </location>
</feature>
<comment type="caution">
    <text evidence="17">The sequence shown here is derived from an EMBL/GenBank/DDBJ whole genome shotgun (WGS) entry which is preliminary data.</text>
</comment>
<dbReference type="GO" id="GO:0030955">
    <property type="term" value="F:potassium ion binding"/>
    <property type="evidence" value="ECO:0007669"/>
    <property type="project" value="UniProtKB-UniRule"/>
</dbReference>